<accession>A0A9X3AIN0</accession>
<reference evidence="1" key="1">
    <citation type="submission" date="2022-08" db="EMBL/GenBank/DDBJ databases">
        <authorList>
            <person name="Tistechok S."/>
            <person name="Samborskyy M."/>
            <person name="Roman I."/>
        </authorList>
    </citation>
    <scope>NUCLEOTIDE SEQUENCE</scope>
    <source>
        <strain evidence="1">DSM 103496</strain>
    </source>
</reference>
<dbReference type="AlphaFoldDB" id="A0A9X3AIN0"/>
<proteinExistence type="predicted"/>
<gene>
    <name evidence="1" type="ORF">NZH93_41280</name>
</gene>
<comment type="caution">
    <text evidence="1">The sequence shown here is derived from an EMBL/GenBank/DDBJ whole genome shotgun (WGS) entry which is preliminary data.</text>
</comment>
<evidence type="ECO:0000313" key="2">
    <source>
        <dbReference type="Proteomes" id="UP001141259"/>
    </source>
</evidence>
<dbReference type="Proteomes" id="UP001141259">
    <property type="component" value="Unassembled WGS sequence"/>
</dbReference>
<evidence type="ECO:0000313" key="1">
    <source>
        <dbReference type="EMBL" id="MCS7483317.1"/>
    </source>
</evidence>
<name>A0A9X3AIN0_9PSEU</name>
<protein>
    <submittedName>
        <fullName evidence="1">Uncharacterized protein</fullName>
    </submittedName>
</protein>
<sequence>MTTNLHAVYEGVVYHCDFSRNDFSATNGKHEVVVLVEEHSVDKGKVRALVVRAEKNGKSYTANVDEVFTVPVEKLVAVYPRMTEQDLRNARNELKRRIP</sequence>
<keyword evidence="2" id="KW-1185">Reference proteome</keyword>
<organism evidence="1 2">
    <name type="scientific">Umezawaea endophytica</name>
    <dbReference type="NCBI Taxonomy" id="1654476"/>
    <lineage>
        <taxon>Bacteria</taxon>
        <taxon>Bacillati</taxon>
        <taxon>Actinomycetota</taxon>
        <taxon>Actinomycetes</taxon>
        <taxon>Pseudonocardiales</taxon>
        <taxon>Pseudonocardiaceae</taxon>
        <taxon>Umezawaea</taxon>
    </lineage>
</organism>
<dbReference type="EMBL" id="JANYMP010000031">
    <property type="protein sequence ID" value="MCS7483317.1"/>
    <property type="molecule type" value="Genomic_DNA"/>
</dbReference>
<dbReference type="RefSeq" id="WP_259628777.1">
    <property type="nucleotide sequence ID" value="NZ_JANYMP010000031.1"/>
</dbReference>